<gene>
    <name evidence="2" type="ORF">PAHAL_3G225000</name>
</gene>
<dbReference type="AlphaFoldDB" id="A0A2T8KJ03"/>
<keyword evidence="1" id="KW-0812">Transmembrane</keyword>
<proteinExistence type="predicted"/>
<dbReference type="Proteomes" id="UP000243499">
    <property type="component" value="Chromosome 3"/>
</dbReference>
<keyword evidence="1" id="KW-1133">Transmembrane helix</keyword>
<dbReference type="InterPro" id="IPR029063">
    <property type="entry name" value="SAM-dependent_MTases_sf"/>
</dbReference>
<name>A0A2T8KJ03_9POAL</name>
<evidence type="ECO:0000256" key="1">
    <source>
        <dbReference type="SAM" id="Phobius"/>
    </source>
</evidence>
<evidence type="ECO:0008006" key="3">
    <source>
        <dbReference type="Google" id="ProtNLM"/>
    </source>
</evidence>
<feature type="transmembrane region" description="Helical" evidence="1">
    <location>
        <begin position="21"/>
        <end position="44"/>
    </location>
</feature>
<dbReference type="CDD" id="cd02440">
    <property type="entry name" value="AdoMet_MTases"/>
    <property type="match status" value="1"/>
</dbReference>
<accession>A0A2T8KJ03</accession>
<dbReference type="Gramene" id="PVH62167">
    <property type="protein sequence ID" value="PVH62167"/>
    <property type="gene ID" value="PAHAL_3G225000"/>
</dbReference>
<dbReference type="EMBL" id="CM008048">
    <property type="protein sequence ID" value="PVH62167.1"/>
    <property type="molecule type" value="Genomic_DNA"/>
</dbReference>
<sequence length="255" mass="26639">MRAIQSEASTVSSSPAMDRRAQGLVAPVSVALAALATLSLLYLLRHASASCFPAPRSLALTLSLAPFPRNSCDAASRRVVPPDRRLAKLRVSPRWRRRTAALAASAFPPLRGLGFLAGPSRVLCLSAGAGHAVDALHAAGVGDVTGIDLVDFPPLVRRADPNRLPFSGGAFDLVFSDDPSAITGALFPSRLAAEAERAVRGGGGIALALDRQIETAAVAALFKRSRIVDVKDVTLDGSQVRLLILQSNGTTSIPH</sequence>
<dbReference type="SUPFAM" id="SSF53335">
    <property type="entry name" value="S-adenosyl-L-methionine-dependent methyltransferases"/>
    <property type="match status" value="1"/>
</dbReference>
<evidence type="ECO:0000313" key="2">
    <source>
        <dbReference type="EMBL" id="PVH62167.1"/>
    </source>
</evidence>
<protein>
    <recommendedName>
        <fullName evidence="3">Methyltransferase type 11 domain-containing protein</fullName>
    </recommendedName>
</protein>
<reference evidence="2" key="1">
    <citation type="submission" date="2018-04" db="EMBL/GenBank/DDBJ databases">
        <title>WGS assembly of Panicum hallii.</title>
        <authorList>
            <person name="Lovell J."/>
            <person name="Jenkins J."/>
            <person name="Lowry D."/>
            <person name="Mamidi S."/>
            <person name="Sreedasyam A."/>
            <person name="Weng X."/>
            <person name="Barry K."/>
            <person name="Bonette J."/>
            <person name="Campitelli B."/>
            <person name="Daum C."/>
            <person name="Gordon S."/>
            <person name="Gould B."/>
            <person name="Lipzen A."/>
            <person name="Macqueen A."/>
            <person name="Palacio-Mejia J."/>
            <person name="Plott C."/>
            <person name="Shakirov E."/>
            <person name="Shu S."/>
            <person name="Yoshinaga Y."/>
            <person name="Zane M."/>
            <person name="Rokhsar D."/>
            <person name="Grimwood J."/>
            <person name="Schmutz J."/>
            <person name="Juenger T."/>
        </authorList>
    </citation>
    <scope>NUCLEOTIDE SEQUENCE [LARGE SCALE GENOMIC DNA]</scope>
    <source>
        <strain evidence="2">FIL2</strain>
    </source>
</reference>
<organism evidence="2">
    <name type="scientific">Panicum hallii</name>
    <dbReference type="NCBI Taxonomy" id="206008"/>
    <lineage>
        <taxon>Eukaryota</taxon>
        <taxon>Viridiplantae</taxon>
        <taxon>Streptophyta</taxon>
        <taxon>Embryophyta</taxon>
        <taxon>Tracheophyta</taxon>
        <taxon>Spermatophyta</taxon>
        <taxon>Magnoliopsida</taxon>
        <taxon>Liliopsida</taxon>
        <taxon>Poales</taxon>
        <taxon>Poaceae</taxon>
        <taxon>PACMAD clade</taxon>
        <taxon>Panicoideae</taxon>
        <taxon>Panicodae</taxon>
        <taxon>Paniceae</taxon>
        <taxon>Panicinae</taxon>
        <taxon>Panicum</taxon>
        <taxon>Panicum sect. Panicum</taxon>
    </lineage>
</organism>
<dbReference type="PANTHER" id="PTHR45085">
    <property type="entry name" value="F21J9.14"/>
    <property type="match status" value="1"/>
</dbReference>
<dbReference type="PANTHER" id="PTHR45085:SF4">
    <property type="entry name" value="OS05G0500700 PROTEIN"/>
    <property type="match status" value="1"/>
</dbReference>
<dbReference type="Gene3D" id="3.40.50.150">
    <property type="entry name" value="Vaccinia Virus protein VP39"/>
    <property type="match status" value="1"/>
</dbReference>
<keyword evidence="1" id="KW-0472">Membrane</keyword>